<dbReference type="EMBL" id="APJA01000007">
    <property type="protein sequence ID" value="ERK32003.1"/>
    <property type="molecule type" value="Genomic_DNA"/>
</dbReference>
<dbReference type="eggNOG" id="COG0463">
    <property type="taxonomic scope" value="Bacteria"/>
</dbReference>
<dbReference type="STRING" id="1294142.CINTURNW_0525"/>
<evidence type="ECO:0000256" key="6">
    <source>
        <dbReference type="ARBA" id="ARBA00022989"/>
    </source>
</evidence>
<keyword evidence="5 9" id="KW-0812">Transmembrane</keyword>
<organism evidence="11 12">
    <name type="scientific">Clostridium intestinale URNW</name>
    <dbReference type="NCBI Taxonomy" id="1294142"/>
    <lineage>
        <taxon>Bacteria</taxon>
        <taxon>Bacillati</taxon>
        <taxon>Bacillota</taxon>
        <taxon>Clostridia</taxon>
        <taxon>Eubacteriales</taxon>
        <taxon>Clostridiaceae</taxon>
        <taxon>Clostridium</taxon>
    </lineage>
</organism>
<dbReference type="FunFam" id="3.90.550.10:FF:000079">
    <property type="entry name" value="Probable glycosyl transferase"/>
    <property type="match status" value="1"/>
</dbReference>
<feature type="transmembrane region" description="Helical" evidence="9">
    <location>
        <begin position="264"/>
        <end position="290"/>
    </location>
</feature>
<dbReference type="PANTHER" id="PTHR48090">
    <property type="entry name" value="UNDECAPRENYL-PHOSPHATE 4-DEOXY-4-FORMAMIDO-L-ARABINOSE TRANSFERASE-RELATED"/>
    <property type="match status" value="1"/>
</dbReference>
<keyword evidence="2" id="KW-1003">Cell membrane</keyword>
<protein>
    <submittedName>
        <fullName evidence="11">Family 2 glycosyl transferase</fullName>
    </submittedName>
</protein>
<evidence type="ECO:0000256" key="7">
    <source>
        <dbReference type="ARBA" id="ARBA00023136"/>
    </source>
</evidence>
<keyword evidence="12" id="KW-1185">Reference proteome</keyword>
<keyword evidence="6 9" id="KW-1133">Transmembrane helix</keyword>
<evidence type="ECO:0000256" key="3">
    <source>
        <dbReference type="ARBA" id="ARBA00022676"/>
    </source>
</evidence>
<dbReference type="OrthoDB" id="9807778at2"/>
<dbReference type="SUPFAM" id="SSF53448">
    <property type="entry name" value="Nucleotide-diphospho-sugar transferases"/>
    <property type="match status" value="1"/>
</dbReference>
<comment type="similarity">
    <text evidence="8">Belongs to the glycosyltransferase 2 family. GtrB subfamily.</text>
</comment>
<feature type="domain" description="Glycosyltransferase 2-like" evidence="10">
    <location>
        <begin position="7"/>
        <end position="167"/>
    </location>
</feature>
<dbReference type="PATRIC" id="fig|1294142.3.peg.507"/>
<evidence type="ECO:0000256" key="2">
    <source>
        <dbReference type="ARBA" id="ARBA00022475"/>
    </source>
</evidence>
<accession>U2NS58</accession>
<gene>
    <name evidence="11" type="ORF">CINTURNW_0525</name>
</gene>
<dbReference type="CDD" id="cd04187">
    <property type="entry name" value="DPM1_like_bac"/>
    <property type="match status" value="1"/>
</dbReference>
<dbReference type="InterPro" id="IPR050256">
    <property type="entry name" value="Glycosyltransferase_2"/>
</dbReference>
<evidence type="ECO:0000313" key="11">
    <source>
        <dbReference type="EMBL" id="ERK32003.1"/>
    </source>
</evidence>
<evidence type="ECO:0000256" key="4">
    <source>
        <dbReference type="ARBA" id="ARBA00022679"/>
    </source>
</evidence>
<dbReference type="Proteomes" id="UP000016721">
    <property type="component" value="Unassembled WGS sequence"/>
</dbReference>
<dbReference type="InterPro" id="IPR001173">
    <property type="entry name" value="Glyco_trans_2-like"/>
</dbReference>
<evidence type="ECO:0000256" key="5">
    <source>
        <dbReference type="ARBA" id="ARBA00022692"/>
    </source>
</evidence>
<keyword evidence="4 11" id="KW-0808">Transferase</keyword>
<name>U2NS58_9CLOT</name>
<evidence type="ECO:0000259" key="10">
    <source>
        <dbReference type="Pfam" id="PF00535"/>
    </source>
</evidence>
<dbReference type="GO" id="GO:0005886">
    <property type="term" value="C:plasma membrane"/>
    <property type="evidence" value="ECO:0007669"/>
    <property type="project" value="UniProtKB-SubCell"/>
</dbReference>
<reference evidence="11 12" key="1">
    <citation type="journal article" date="2013" name="Genome Announc.">
        <title>Draft Genome Sequence of the Hydrogen- and Ethanol-Producing Bacterium Clostridium intestinale Strain URNW.</title>
        <authorList>
            <person name="Lal S."/>
            <person name="Ramachandran U."/>
            <person name="Zhang X."/>
            <person name="Sparling R."/>
            <person name="Levin D.B."/>
        </authorList>
    </citation>
    <scope>NUCLEOTIDE SEQUENCE [LARGE SCALE GENOMIC DNA]</scope>
    <source>
        <strain evidence="11 12">URNW</strain>
    </source>
</reference>
<comment type="subcellular location">
    <subcellularLocation>
        <location evidence="1">Cell membrane</location>
        <topology evidence="1">Multi-pass membrane protein</topology>
    </subcellularLocation>
</comment>
<keyword evidence="7 9" id="KW-0472">Membrane</keyword>
<evidence type="ECO:0000256" key="9">
    <source>
        <dbReference type="SAM" id="Phobius"/>
    </source>
</evidence>
<sequence>MSSKLISIVVPMYYEEKVADECYKRLKKVMDDNEINYEFIFVNDGSKDKTFEILNKIAEEDKDTKIISFSRNFGHQIAVTAGVDKSKGDAVVVIDADLQDPPELIPKMIDLWNDGYKVVYAKRKKRKGESFFKLLTAGMFYRILDKMTDIDIPLDTGDFRLMDRDVVNVLKTMNERNRFVRGMVSWVGFKQTPIEYERDERFAGETKYPLKKMIKFASDGIISFSAKPLKIMGSLGMFCVSISLIIFLYALIRKLANDINVVSGWASIMTAVTFLGGVQLLSISVLGEYIGRIYDESKGRPLYVIEKEVNME</sequence>
<evidence type="ECO:0000313" key="12">
    <source>
        <dbReference type="Proteomes" id="UP000016721"/>
    </source>
</evidence>
<feature type="transmembrane region" description="Helical" evidence="9">
    <location>
        <begin position="231"/>
        <end position="252"/>
    </location>
</feature>
<dbReference type="PANTHER" id="PTHR48090:SF1">
    <property type="entry name" value="PROPHAGE BACTOPRENOL GLUCOSYL TRANSFERASE HOMOLOG"/>
    <property type="match status" value="1"/>
</dbReference>
<dbReference type="GO" id="GO:0016757">
    <property type="term" value="F:glycosyltransferase activity"/>
    <property type="evidence" value="ECO:0007669"/>
    <property type="project" value="UniProtKB-KW"/>
</dbReference>
<dbReference type="InterPro" id="IPR029044">
    <property type="entry name" value="Nucleotide-diphossugar_trans"/>
</dbReference>
<dbReference type="HOGENOM" id="CLU_033536_0_1_9"/>
<evidence type="ECO:0000256" key="8">
    <source>
        <dbReference type="ARBA" id="ARBA00038152"/>
    </source>
</evidence>
<evidence type="ECO:0000256" key="1">
    <source>
        <dbReference type="ARBA" id="ARBA00004651"/>
    </source>
</evidence>
<keyword evidence="3" id="KW-0328">Glycosyltransferase</keyword>
<dbReference type="AlphaFoldDB" id="U2NS58"/>
<proteinExistence type="inferred from homology"/>
<dbReference type="RefSeq" id="WP_021800578.1">
    <property type="nucleotide sequence ID" value="NZ_KI273145.1"/>
</dbReference>
<dbReference type="Gene3D" id="3.90.550.10">
    <property type="entry name" value="Spore Coat Polysaccharide Biosynthesis Protein SpsA, Chain A"/>
    <property type="match status" value="1"/>
</dbReference>
<dbReference type="Pfam" id="PF00535">
    <property type="entry name" value="Glycos_transf_2"/>
    <property type="match status" value="1"/>
</dbReference>
<comment type="caution">
    <text evidence="11">The sequence shown here is derived from an EMBL/GenBank/DDBJ whole genome shotgun (WGS) entry which is preliminary data.</text>
</comment>